<dbReference type="SUPFAM" id="SSF53474">
    <property type="entry name" value="alpha/beta-Hydrolases"/>
    <property type="match status" value="1"/>
</dbReference>
<dbReference type="InterPro" id="IPR029058">
    <property type="entry name" value="AB_hydrolase_fold"/>
</dbReference>
<accession>A0A5P8JNJ7</accession>
<dbReference type="GO" id="GO:0016787">
    <property type="term" value="F:hydrolase activity"/>
    <property type="evidence" value="ECO:0007669"/>
    <property type="project" value="UniProtKB-KW"/>
</dbReference>
<dbReference type="Pfam" id="PF00561">
    <property type="entry name" value="Abhydrolase_1"/>
    <property type="match status" value="1"/>
</dbReference>
<gene>
    <name evidence="2" type="ORF">LM010_04060</name>
</gene>
<dbReference type="EMBL" id="CP045068">
    <property type="protein sequence ID" value="QFQ90653.1"/>
    <property type="molecule type" value="Genomic_DNA"/>
</dbReference>
<sequence>MVRCCLKIHGILRRHSLQVLVPDASLAVEVAGSGRPLVFVNGFGSYKEIWCDQVKSFSRRYQTVCFDARGQGESTGVVASDLAMQAADLDQVLVQLYLQRPVLIGHSMGASVIWAWRQAHPDASIGGIVVVDQSPKMMNDATWHYGFVDLTKETAEMQLTSPRPGHETLRGMAPQVMAQFLRAESRHPFDRPTGNALLKNHFDADWRHVVIKEPEPVLYVCAAQSPYFPIDYGPWLEQQNNQLRAVVLQNCGHDIMAEVPEAFDQTLRHFLMQHA</sequence>
<dbReference type="AlphaFoldDB" id="A0A5P8JNJ7"/>
<dbReference type="InterPro" id="IPR000073">
    <property type="entry name" value="AB_hydrolase_1"/>
</dbReference>
<dbReference type="PANTHER" id="PTHR43194:SF2">
    <property type="entry name" value="PEROXISOMAL MEMBRANE PROTEIN LPX1"/>
    <property type="match status" value="1"/>
</dbReference>
<feature type="domain" description="AB hydrolase-1" evidence="1">
    <location>
        <begin position="36"/>
        <end position="256"/>
    </location>
</feature>
<reference evidence="2 3" key="1">
    <citation type="submission" date="2019-10" db="EMBL/GenBank/DDBJ databases">
        <title>Genome sequencing of Lactobacillus manihotivorans.</title>
        <authorList>
            <person name="Kim K."/>
        </authorList>
    </citation>
    <scope>NUCLEOTIDE SEQUENCE [LARGE SCALE GENOMIC DNA]</scope>
    <source>
        <strain evidence="2 3">LM010</strain>
    </source>
</reference>
<dbReference type="PANTHER" id="PTHR43194">
    <property type="entry name" value="HYDROLASE ALPHA/BETA FOLD FAMILY"/>
    <property type="match status" value="1"/>
</dbReference>
<name>A0A5P8JNJ7_9LACO</name>
<protein>
    <submittedName>
        <fullName evidence="2">Alpha/beta fold hydrolase</fullName>
    </submittedName>
</protein>
<proteinExistence type="predicted"/>
<evidence type="ECO:0000313" key="3">
    <source>
        <dbReference type="Proteomes" id="UP000388452"/>
    </source>
</evidence>
<keyword evidence="2" id="KW-0378">Hydrolase</keyword>
<evidence type="ECO:0000313" key="2">
    <source>
        <dbReference type="EMBL" id="QFQ90653.1"/>
    </source>
</evidence>
<dbReference type="Proteomes" id="UP000388452">
    <property type="component" value="Chromosome"/>
</dbReference>
<organism evidence="2 3">
    <name type="scientific">Lacticaseibacillus manihotivorans</name>
    <dbReference type="NCBI Taxonomy" id="88233"/>
    <lineage>
        <taxon>Bacteria</taxon>
        <taxon>Bacillati</taxon>
        <taxon>Bacillota</taxon>
        <taxon>Bacilli</taxon>
        <taxon>Lactobacillales</taxon>
        <taxon>Lactobacillaceae</taxon>
        <taxon>Lacticaseibacillus</taxon>
    </lineage>
</organism>
<dbReference type="InterPro" id="IPR050228">
    <property type="entry name" value="Carboxylesterase_BioH"/>
</dbReference>
<evidence type="ECO:0000259" key="1">
    <source>
        <dbReference type="Pfam" id="PF00561"/>
    </source>
</evidence>
<dbReference type="Gene3D" id="3.40.50.1820">
    <property type="entry name" value="alpha/beta hydrolase"/>
    <property type="match status" value="1"/>
</dbReference>